<accession>A0A9J6ZAQ0</accession>
<dbReference type="AlphaFoldDB" id="A0A9J6ZAQ0"/>
<sequence>MYGGFISDPHFLYSQPVNVSDYLSSIFHHKNVRYQLIDVNPFFENNSSENILAMEIDSTPYEYKLNMPPDFQYNTLQHVEPDSVFLYNGDSLYFVRLYDYWENKFLLYEINYPFNENKVLNYQYIDITKIEIVDSLDFSLSEDQVDLLLHHNSRKFYQFYANFLNQNYASNQINFESGKGINLTTYYGSTLNIEYNKMKDIIDEEYSMKVHNRYEFITFTNNVIFSNNTDVRKIVLELLHSNYYNLLLLGDSFDTSDFASRIEKKYILIEYDDINRLLSYIDEYKNLRKEESSSIVYFKKNSPFLIEVITQFNDELTIDRSVLSMLVLPPNMAPETERRYSNRTEYALPYNAKDEDYLFTMDFNDGYSIKLSYDETEKLEEFLKAVPNK</sequence>
<evidence type="ECO:0000313" key="1">
    <source>
        <dbReference type="EMBL" id="URN93146.1"/>
    </source>
</evidence>
<name>A0A9J6ZAQ0_9BACL</name>
<proteinExistence type="predicted"/>
<evidence type="ECO:0000313" key="2">
    <source>
        <dbReference type="Proteomes" id="UP001056756"/>
    </source>
</evidence>
<protein>
    <submittedName>
        <fullName evidence="1">Uncharacterized protein</fullName>
    </submittedName>
</protein>
<reference evidence="1" key="1">
    <citation type="submission" date="2022-05" db="EMBL/GenBank/DDBJ databases">
        <title>Novel bacterial taxa in a minimal lignocellulolytic consortium and its capacity to transform plastics disclosed by genome-resolved metagenomics.</title>
        <authorList>
            <person name="Rodriguez C.A.D."/>
            <person name="Diaz-Garcia L."/>
            <person name="Herrera K."/>
            <person name="Tarazona N.A."/>
            <person name="Sproer C."/>
            <person name="Overmann J."/>
            <person name="Jimenez D.J."/>
        </authorList>
    </citation>
    <scope>NUCLEOTIDE SEQUENCE</scope>
    <source>
        <strain evidence="1">MAG5</strain>
    </source>
</reference>
<dbReference type="Proteomes" id="UP001056756">
    <property type="component" value="Chromosome"/>
</dbReference>
<dbReference type="KEGG" id="plig:NAG76_15025"/>
<gene>
    <name evidence="1" type="ORF">NAG76_15025</name>
</gene>
<organism evidence="1 2">
    <name type="scientific">Candidatus Pristimantibacillus lignocellulolyticus</name>
    <dbReference type="NCBI Taxonomy" id="2994561"/>
    <lineage>
        <taxon>Bacteria</taxon>
        <taxon>Bacillati</taxon>
        <taxon>Bacillota</taxon>
        <taxon>Bacilli</taxon>
        <taxon>Bacillales</taxon>
        <taxon>Paenibacillaceae</taxon>
        <taxon>Candidatus Pristimantibacillus</taxon>
    </lineage>
</organism>
<dbReference type="EMBL" id="CP097899">
    <property type="protein sequence ID" value="URN93146.1"/>
    <property type="molecule type" value="Genomic_DNA"/>
</dbReference>